<keyword evidence="3" id="KW-1185">Reference proteome</keyword>
<feature type="compositionally biased region" description="Basic residues" evidence="1">
    <location>
        <begin position="208"/>
        <end position="217"/>
    </location>
</feature>
<evidence type="ECO:0000313" key="2">
    <source>
        <dbReference type="EMBL" id="KAF2862937.1"/>
    </source>
</evidence>
<organism evidence="2 3">
    <name type="scientific">Piedraia hortae CBS 480.64</name>
    <dbReference type="NCBI Taxonomy" id="1314780"/>
    <lineage>
        <taxon>Eukaryota</taxon>
        <taxon>Fungi</taxon>
        <taxon>Dikarya</taxon>
        <taxon>Ascomycota</taxon>
        <taxon>Pezizomycotina</taxon>
        <taxon>Dothideomycetes</taxon>
        <taxon>Dothideomycetidae</taxon>
        <taxon>Capnodiales</taxon>
        <taxon>Piedraiaceae</taxon>
        <taxon>Piedraia</taxon>
    </lineage>
</organism>
<name>A0A6A7C6S3_9PEZI</name>
<protein>
    <submittedName>
        <fullName evidence="2">Uncharacterized protein</fullName>
    </submittedName>
</protein>
<dbReference type="Proteomes" id="UP000799421">
    <property type="component" value="Unassembled WGS sequence"/>
</dbReference>
<dbReference type="AlphaFoldDB" id="A0A6A7C6S3"/>
<evidence type="ECO:0000256" key="1">
    <source>
        <dbReference type="SAM" id="MobiDB-lite"/>
    </source>
</evidence>
<dbReference type="EMBL" id="MU005963">
    <property type="protein sequence ID" value="KAF2862937.1"/>
    <property type="molecule type" value="Genomic_DNA"/>
</dbReference>
<sequence>MVKSRGSRPSFGSATRNMRLKTRADNSAAKEKEQDAQPTEAEKATKPLNGAKKAAASRKVHEQDDKSKKALAAKKTPVRKTETAKKEAAKVTKAKKAPAAKAKIQKATTAKNAAAKITAPEPEEEDVPVEEPVKKQPAKKGAKAPAKAKVKKPASKDKKSLVVQEVADGPEVPEESNVPEEPEVHVDPAKVQAPEPIAKPPLISALKKGQKGNKRKVAFSPILDFEPEPLRPAKRARLALPSQT</sequence>
<feature type="compositionally biased region" description="Basic and acidic residues" evidence="1">
    <location>
        <begin position="79"/>
        <end position="90"/>
    </location>
</feature>
<feature type="compositionally biased region" description="Basic and acidic residues" evidence="1">
    <location>
        <begin position="22"/>
        <end position="45"/>
    </location>
</feature>
<evidence type="ECO:0000313" key="3">
    <source>
        <dbReference type="Proteomes" id="UP000799421"/>
    </source>
</evidence>
<reference evidence="2" key="1">
    <citation type="journal article" date="2020" name="Stud. Mycol.">
        <title>101 Dothideomycetes genomes: a test case for predicting lifestyles and emergence of pathogens.</title>
        <authorList>
            <person name="Haridas S."/>
            <person name="Albert R."/>
            <person name="Binder M."/>
            <person name="Bloem J."/>
            <person name="Labutti K."/>
            <person name="Salamov A."/>
            <person name="Andreopoulos B."/>
            <person name="Baker S."/>
            <person name="Barry K."/>
            <person name="Bills G."/>
            <person name="Bluhm B."/>
            <person name="Cannon C."/>
            <person name="Castanera R."/>
            <person name="Culley D."/>
            <person name="Daum C."/>
            <person name="Ezra D."/>
            <person name="Gonzalez J."/>
            <person name="Henrissat B."/>
            <person name="Kuo A."/>
            <person name="Liang C."/>
            <person name="Lipzen A."/>
            <person name="Lutzoni F."/>
            <person name="Magnuson J."/>
            <person name="Mondo S."/>
            <person name="Nolan M."/>
            <person name="Ohm R."/>
            <person name="Pangilinan J."/>
            <person name="Park H.-J."/>
            <person name="Ramirez L."/>
            <person name="Alfaro M."/>
            <person name="Sun H."/>
            <person name="Tritt A."/>
            <person name="Yoshinaga Y."/>
            <person name="Zwiers L.-H."/>
            <person name="Turgeon B."/>
            <person name="Goodwin S."/>
            <person name="Spatafora J."/>
            <person name="Crous P."/>
            <person name="Grigoriev I."/>
        </authorList>
    </citation>
    <scope>NUCLEOTIDE SEQUENCE</scope>
    <source>
        <strain evidence="2">CBS 480.64</strain>
    </source>
</reference>
<feature type="region of interest" description="Disordered" evidence="1">
    <location>
        <begin position="1"/>
        <end position="244"/>
    </location>
</feature>
<proteinExistence type="predicted"/>
<accession>A0A6A7C6S3</accession>
<feature type="compositionally biased region" description="Basic residues" evidence="1">
    <location>
        <begin position="136"/>
        <end position="153"/>
    </location>
</feature>
<gene>
    <name evidence="2" type="ORF">K470DRAFT_262432</name>
</gene>
<feature type="compositionally biased region" description="Basic and acidic residues" evidence="1">
    <location>
        <begin position="59"/>
        <end position="68"/>
    </location>
</feature>
<feature type="compositionally biased region" description="Acidic residues" evidence="1">
    <location>
        <begin position="171"/>
        <end position="181"/>
    </location>
</feature>
<feature type="compositionally biased region" description="Low complexity" evidence="1">
    <location>
        <begin position="99"/>
        <end position="120"/>
    </location>
</feature>
<feature type="compositionally biased region" description="Basic residues" evidence="1">
    <location>
        <begin position="69"/>
        <end position="78"/>
    </location>
</feature>